<keyword evidence="5" id="KW-0645">Protease</keyword>
<sequence length="224" mass="24649">MAPLAGIALLLACWVLLLAPGAPQSPGERDYILGDLEEYRLVTPTSTDSKGRFVSNVVSGASKRRCPRDTRDLPHEAAGKEIFYNVTVFGQEFHFRLRPNSRLVAPGATMEWQEDSNITYTEPLHGDCLYVGHITDFPNASVAISNCEGLIPKRYLRKTKGLAAFPDSNLPKNAWYSSNGSAVSTSRIAEVTELQGTLCQFNDNQGLQPLINLQKESGVWLLLP</sequence>
<feature type="signal peptide" evidence="2">
    <location>
        <begin position="1"/>
        <end position="24"/>
    </location>
</feature>
<dbReference type="GO" id="GO:0008237">
    <property type="term" value="F:metallopeptidase activity"/>
    <property type="evidence" value="ECO:0007669"/>
    <property type="project" value="UniProtKB-KW"/>
</dbReference>
<name>A0A9F2QX66_PYTBI</name>
<proteinExistence type="predicted"/>
<dbReference type="InterPro" id="IPR002870">
    <property type="entry name" value="Peptidase_M12B_N"/>
</dbReference>
<evidence type="ECO:0000259" key="3">
    <source>
        <dbReference type="Pfam" id="PF01562"/>
    </source>
</evidence>
<organism evidence="4 5">
    <name type="scientific">Python bivittatus</name>
    <name type="common">Burmese python</name>
    <name type="synonym">Python molurus bivittatus</name>
    <dbReference type="NCBI Taxonomy" id="176946"/>
    <lineage>
        <taxon>Eukaryota</taxon>
        <taxon>Metazoa</taxon>
        <taxon>Chordata</taxon>
        <taxon>Craniata</taxon>
        <taxon>Vertebrata</taxon>
        <taxon>Euteleostomi</taxon>
        <taxon>Lepidosauria</taxon>
        <taxon>Squamata</taxon>
        <taxon>Bifurcata</taxon>
        <taxon>Unidentata</taxon>
        <taxon>Episquamata</taxon>
        <taxon>Toxicofera</taxon>
        <taxon>Serpentes</taxon>
        <taxon>Henophidia</taxon>
        <taxon>Pythonidae</taxon>
        <taxon>Python</taxon>
    </lineage>
</organism>
<protein>
    <submittedName>
        <fullName evidence="5">A disintegrin and metalloproteinase with thrombospondin motifs 2</fullName>
    </submittedName>
</protein>
<dbReference type="RefSeq" id="XP_007429608.1">
    <property type="nucleotide sequence ID" value="XM_007429546.3"/>
</dbReference>
<evidence type="ECO:0000256" key="2">
    <source>
        <dbReference type="SAM" id="SignalP"/>
    </source>
</evidence>
<keyword evidence="4" id="KW-1185">Reference proteome</keyword>
<accession>A0A9F2QX66</accession>
<feature type="domain" description="Peptidase M12B propeptide" evidence="3">
    <location>
        <begin position="41"/>
        <end position="135"/>
    </location>
</feature>
<keyword evidence="5" id="KW-0482">Metalloprotease</keyword>
<evidence type="ECO:0000256" key="1">
    <source>
        <dbReference type="ARBA" id="ARBA00023157"/>
    </source>
</evidence>
<dbReference type="Pfam" id="PF01562">
    <property type="entry name" value="Pep_M12B_propep"/>
    <property type="match status" value="1"/>
</dbReference>
<keyword evidence="5" id="KW-0378">Hydrolase</keyword>
<feature type="chain" id="PRO_5039917745" evidence="2">
    <location>
        <begin position="25"/>
        <end position="224"/>
    </location>
</feature>
<dbReference type="OrthoDB" id="412680at2759"/>
<dbReference type="Proteomes" id="UP000695026">
    <property type="component" value="Unplaced"/>
</dbReference>
<keyword evidence="2" id="KW-0732">Signal</keyword>
<dbReference type="AlphaFoldDB" id="A0A9F2QX66"/>
<gene>
    <name evidence="5" type="primary">LOC103055676</name>
</gene>
<reference evidence="5" key="1">
    <citation type="submission" date="2025-08" db="UniProtKB">
        <authorList>
            <consortium name="RefSeq"/>
        </authorList>
    </citation>
    <scope>IDENTIFICATION</scope>
    <source>
        <tissue evidence="5">Liver</tissue>
    </source>
</reference>
<dbReference type="KEGG" id="pbi:103055676"/>
<dbReference type="GeneID" id="103055676"/>
<evidence type="ECO:0000313" key="5">
    <source>
        <dbReference type="RefSeq" id="XP_007429608.1"/>
    </source>
</evidence>
<evidence type="ECO:0000313" key="4">
    <source>
        <dbReference type="Proteomes" id="UP000695026"/>
    </source>
</evidence>
<keyword evidence="1" id="KW-1015">Disulfide bond</keyword>